<evidence type="ECO:0000313" key="1">
    <source>
        <dbReference type="EMBL" id="AXV04971.1"/>
    </source>
</evidence>
<dbReference type="EMBL" id="CP031165">
    <property type="protein sequence ID" value="AXV04971.1"/>
    <property type="molecule type" value="Genomic_DNA"/>
</dbReference>
<dbReference type="KEGG" id="euz:DVS28_a0264"/>
<gene>
    <name evidence="1" type="ORF">DVS28_a0264</name>
</gene>
<keyword evidence="2" id="KW-1185">Reference proteome</keyword>
<proteinExistence type="predicted"/>
<reference evidence="1 2" key="1">
    <citation type="submission" date="2018-09" db="EMBL/GenBank/DDBJ databases">
        <title>Complete genome sequence of Euzebya sp. DY32-46 isolated from seawater of Pacific Ocean.</title>
        <authorList>
            <person name="Xu L."/>
            <person name="Wu Y.-H."/>
            <person name="Xu X.-W."/>
        </authorList>
    </citation>
    <scope>NUCLEOTIDE SEQUENCE [LARGE SCALE GENOMIC DNA]</scope>
    <source>
        <strain evidence="1 2">DY32-46</strain>
    </source>
</reference>
<accession>A0A346XRX4</accession>
<name>A0A346XRX4_9ACTN</name>
<dbReference type="Proteomes" id="UP000264006">
    <property type="component" value="Chromosome"/>
</dbReference>
<organism evidence="1 2">
    <name type="scientific">Euzebya pacifica</name>
    <dbReference type="NCBI Taxonomy" id="1608957"/>
    <lineage>
        <taxon>Bacteria</taxon>
        <taxon>Bacillati</taxon>
        <taxon>Actinomycetota</taxon>
        <taxon>Nitriliruptoria</taxon>
        <taxon>Euzebyales</taxon>
    </lineage>
</organism>
<evidence type="ECO:0000313" key="2">
    <source>
        <dbReference type="Proteomes" id="UP000264006"/>
    </source>
</evidence>
<protein>
    <submittedName>
        <fullName evidence="1">Uncharacterized protein</fullName>
    </submittedName>
</protein>
<sequence length="42" mass="5062">MQVKRLSGIQLHYAVTTRELDLVDRKELPQSIVQMRFRRVHL</sequence>
<dbReference type="AlphaFoldDB" id="A0A346XRX4"/>